<keyword evidence="6 12" id="KW-0732">Signal</keyword>
<dbReference type="Gene3D" id="2.170.130.10">
    <property type="entry name" value="TonB-dependent receptor, plug domain"/>
    <property type="match status" value="1"/>
</dbReference>
<organism evidence="14 15">
    <name type="scientific">Pseudacidovorax intermedius</name>
    <dbReference type="NCBI Taxonomy" id="433924"/>
    <lineage>
        <taxon>Bacteria</taxon>
        <taxon>Pseudomonadati</taxon>
        <taxon>Pseudomonadota</taxon>
        <taxon>Betaproteobacteria</taxon>
        <taxon>Burkholderiales</taxon>
        <taxon>Comamonadaceae</taxon>
        <taxon>Pseudacidovorax</taxon>
    </lineage>
</organism>
<comment type="subcellular location">
    <subcellularLocation>
        <location evidence="1 11">Cell outer membrane</location>
        <topology evidence="1 11">Multi-pass membrane protein</topology>
    </subcellularLocation>
</comment>
<keyword evidence="4 11" id="KW-1134">Transmembrane beta strand</keyword>
<dbReference type="RefSeq" id="WP_153013052.1">
    <property type="nucleotide sequence ID" value="NZ_LDSL01000233.1"/>
</dbReference>
<evidence type="ECO:0000313" key="14">
    <source>
        <dbReference type="EMBL" id="KTT11224.1"/>
    </source>
</evidence>
<evidence type="ECO:0000256" key="2">
    <source>
        <dbReference type="ARBA" id="ARBA00009810"/>
    </source>
</evidence>
<evidence type="ECO:0000256" key="6">
    <source>
        <dbReference type="ARBA" id="ARBA00022729"/>
    </source>
</evidence>
<keyword evidence="5 11" id="KW-0812">Transmembrane</keyword>
<dbReference type="Gene3D" id="2.40.170.20">
    <property type="entry name" value="TonB-dependent receptor, beta-barrel domain"/>
    <property type="match status" value="1"/>
</dbReference>
<dbReference type="AlphaFoldDB" id="A0A147GL00"/>
<keyword evidence="9 14" id="KW-0675">Receptor</keyword>
<keyword evidence="7" id="KW-0798">TonB box</keyword>
<sequence length="725" mass="77851">MTLQFPRSAVGIAALALLCGPAFAQDAAAPTNPPAVAGAGQAQTLSTVEVTSERLKKARMELSPETGATVYRIDQSAIAALGKGDATPLDEVLLTLPGVAKDSKASGSLHVRDDHGNVQYRINGVQLPEGISGFGQTLDTRYIDTITYLTGALPAQYGLRTAGVVDIQTKQGFGKPGGSLGITLGSHDTLEGSGSVYGTTGNLSYYLSASGVGNSQGIENPQPTLDAQNDRTHQGKTFGNFSYYLDDDTRLGLMFGSYDGRFRIPTNPNQAPAFSLAGFSDLGSGYNALPSSSVRERQDEATRFLALSYQKSLGALDFQLSAFHQYSSLHYRPDPVGDLIYNGVASDTERTNASNGLQADASYKLGDAHTLRFGGLYTRASTRSLNAVNVFPVDDSGAQVGNTPMLVNDNSGKTGALASLYLQDEWRLDPKFTVNYGLRYDSVDAFTKEHQWSPRLNLAYAATDSTALHAGFARYFTPPPQELASQQSINLYTGTTNQPEVANSDPVKAERSRYFDVGVDQKVGEHLSLAADAYYKHIDNLLDEGQFGQALILSPFNYAQGFARGLELSARYSDDHWAAYANLAHQKAMGKNIVSSQSLFGADELSYIANHYVYLDHDQTYTASAGASYRFGADQVSGDVIYGSGLRRTPDGGAPNSAALPHYTVVNAAYSHTWKYGDGGDVVGRIALLNLFDEKYLLRDGTGVGVGAPQYGTRRSLYVSMTTHF</sequence>
<dbReference type="InterPro" id="IPR000531">
    <property type="entry name" value="Beta-barrel_TonB"/>
</dbReference>
<evidence type="ECO:0000256" key="8">
    <source>
        <dbReference type="ARBA" id="ARBA00023136"/>
    </source>
</evidence>
<feature type="signal peptide" evidence="12">
    <location>
        <begin position="1"/>
        <end position="24"/>
    </location>
</feature>
<comment type="caution">
    <text evidence="14">The sequence shown here is derived from an EMBL/GenBank/DDBJ whole genome shotgun (WGS) entry which is preliminary data.</text>
</comment>
<dbReference type="SUPFAM" id="SSF56935">
    <property type="entry name" value="Porins"/>
    <property type="match status" value="1"/>
</dbReference>
<dbReference type="PROSITE" id="PS52016">
    <property type="entry name" value="TONB_DEPENDENT_REC_3"/>
    <property type="match status" value="1"/>
</dbReference>
<dbReference type="InterPro" id="IPR039426">
    <property type="entry name" value="TonB-dep_rcpt-like"/>
</dbReference>
<evidence type="ECO:0000256" key="12">
    <source>
        <dbReference type="SAM" id="SignalP"/>
    </source>
</evidence>
<dbReference type="OrthoDB" id="183532at2"/>
<comment type="similarity">
    <text evidence="2 11">Belongs to the TonB-dependent receptor family.</text>
</comment>
<feature type="chain" id="PRO_5007546415" evidence="12">
    <location>
        <begin position="25"/>
        <end position="725"/>
    </location>
</feature>
<dbReference type="Pfam" id="PF00593">
    <property type="entry name" value="TonB_dep_Rec_b-barrel"/>
    <property type="match status" value="1"/>
</dbReference>
<evidence type="ECO:0000313" key="15">
    <source>
        <dbReference type="Proteomes" id="UP000072741"/>
    </source>
</evidence>
<evidence type="ECO:0000256" key="9">
    <source>
        <dbReference type="ARBA" id="ARBA00023170"/>
    </source>
</evidence>
<evidence type="ECO:0000256" key="4">
    <source>
        <dbReference type="ARBA" id="ARBA00022452"/>
    </source>
</evidence>
<keyword evidence="3 11" id="KW-0813">Transport</keyword>
<dbReference type="GO" id="GO:0009279">
    <property type="term" value="C:cell outer membrane"/>
    <property type="evidence" value="ECO:0007669"/>
    <property type="project" value="UniProtKB-SubCell"/>
</dbReference>
<accession>A0A147GL00</accession>
<reference evidence="14 15" key="1">
    <citation type="journal article" date="2016" name="Front. Microbiol.">
        <title>Genomic Resource of Rice Seed Associated Bacteria.</title>
        <authorList>
            <person name="Midha S."/>
            <person name="Bansal K."/>
            <person name="Sharma S."/>
            <person name="Kumar N."/>
            <person name="Patil P.P."/>
            <person name="Chaudhry V."/>
            <person name="Patil P.B."/>
        </authorList>
    </citation>
    <scope>NUCLEOTIDE SEQUENCE [LARGE SCALE GENOMIC DNA]</scope>
    <source>
        <strain evidence="14 15">NS331</strain>
    </source>
</reference>
<evidence type="ECO:0000256" key="7">
    <source>
        <dbReference type="ARBA" id="ARBA00023077"/>
    </source>
</evidence>
<dbReference type="GO" id="GO:0044718">
    <property type="term" value="P:siderophore transmembrane transport"/>
    <property type="evidence" value="ECO:0007669"/>
    <property type="project" value="TreeGrafter"/>
</dbReference>
<evidence type="ECO:0000256" key="5">
    <source>
        <dbReference type="ARBA" id="ARBA00022692"/>
    </source>
</evidence>
<evidence type="ECO:0000256" key="11">
    <source>
        <dbReference type="PROSITE-ProRule" id="PRU01360"/>
    </source>
</evidence>
<dbReference type="InterPro" id="IPR036942">
    <property type="entry name" value="Beta-barrel_TonB_sf"/>
</dbReference>
<evidence type="ECO:0000256" key="3">
    <source>
        <dbReference type="ARBA" id="ARBA00022448"/>
    </source>
</evidence>
<dbReference type="GO" id="GO:0015344">
    <property type="term" value="F:siderophore uptake transmembrane transporter activity"/>
    <property type="evidence" value="ECO:0007669"/>
    <property type="project" value="TreeGrafter"/>
</dbReference>
<dbReference type="InterPro" id="IPR037066">
    <property type="entry name" value="Plug_dom_sf"/>
</dbReference>
<dbReference type="PATRIC" id="fig|433924.3.peg.2320"/>
<gene>
    <name evidence="14" type="ORF">NS331_24875</name>
</gene>
<keyword evidence="15" id="KW-1185">Reference proteome</keyword>
<keyword evidence="10 11" id="KW-0998">Cell outer membrane</keyword>
<dbReference type="PANTHER" id="PTHR30069">
    <property type="entry name" value="TONB-DEPENDENT OUTER MEMBRANE RECEPTOR"/>
    <property type="match status" value="1"/>
</dbReference>
<dbReference type="EMBL" id="LDSL01000233">
    <property type="protein sequence ID" value="KTT11224.1"/>
    <property type="molecule type" value="Genomic_DNA"/>
</dbReference>
<feature type="domain" description="TonB-dependent receptor-like beta-barrel" evidence="13">
    <location>
        <begin position="243"/>
        <end position="672"/>
    </location>
</feature>
<proteinExistence type="inferred from homology"/>
<keyword evidence="8 11" id="KW-0472">Membrane</keyword>
<dbReference type="PANTHER" id="PTHR30069:SF29">
    <property type="entry name" value="HEMOGLOBIN AND HEMOGLOBIN-HAPTOGLOBIN-BINDING PROTEIN 1-RELATED"/>
    <property type="match status" value="1"/>
</dbReference>
<evidence type="ECO:0000256" key="10">
    <source>
        <dbReference type="ARBA" id="ARBA00023237"/>
    </source>
</evidence>
<evidence type="ECO:0000259" key="13">
    <source>
        <dbReference type="Pfam" id="PF00593"/>
    </source>
</evidence>
<evidence type="ECO:0000256" key="1">
    <source>
        <dbReference type="ARBA" id="ARBA00004571"/>
    </source>
</evidence>
<dbReference type="Proteomes" id="UP000072741">
    <property type="component" value="Unassembled WGS sequence"/>
</dbReference>
<protein>
    <submittedName>
        <fullName evidence="14">TonB-dependent receptor</fullName>
    </submittedName>
</protein>
<name>A0A147GL00_9BURK</name>